<comment type="function">
    <text evidence="1">Histone methyltransferase that trimethylates 'Lys-20' of histone H4 to form H4K20me3.</text>
</comment>
<dbReference type="PROSITE" id="PS50280">
    <property type="entry name" value="SET"/>
    <property type="match status" value="1"/>
</dbReference>
<evidence type="ECO:0000259" key="16">
    <source>
        <dbReference type="PROSITE" id="PS50280"/>
    </source>
</evidence>
<dbReference type="GO" id="GO:0005634">
    <property type="term" value="C:nucleus"/>
    <property type="evidence" value="ECO:0007669"/>
    <property type="project" value="UniProtKB-SubCell"/>
</dbReference>
<keyword evidence="11" id="KW-0539">Nucleus</keyword>
<dbReference type="InterPro" id="IPR025783">
    <property type="entry name" value="Set9_fungi"/>
</dbReference>
<dbReference type="InterPro" id="IPR001214">
    <property type="entry name" value="SET_dom"/>
</dbReference>
<evidence type="ECO:0000256" key="2">
    <source>
        <dbReference type="ARBA" id="ARBA00004123"/>
    </source>
</evidence>
<dbReference type="eggNOG" id="KOG2589">
    <property type="taxonomic scope" value="Eukaryota"/>
</dbReference>
<dbReference type="PANTHER" id="PTHR12977">
    <property type="entry name" value="SUPPRESSOR OF VARIEGATION 4-20-RELATED"/>
    <property type="match status" value="1"/>
</dbReference>
<sequence>MPSPERHQLSLTQLAEFDDLLTDSLVDRVYYWTIIRKMKQNYHPNRGVVTDAVTKIIVNDLVKNRSVSTSLQQFLELKGIKAFLNKLSKNENLKQDFIKHARRYLSVYLPDCPFEVSATNRYNLTCPEACILARKSLAQGETIKYLTGAMVKMNEQEEEAYTQGKTDFSIIYSTRIGGMSLLLGPARFVNHDCEPNARFVTSNKDNIQLVVLRDIEVGEEITVAYADDYFGVNNRECLCRTCEREVRNGWAQDRNITGEPTTVDIPGAPDALGLRRTRSKRKGDTPEVAPPPEKKTKRKAGKEDVLTPPYSDRTTPEDIKAIRPVVAVVKPEIQPELPVQVVLTPVTHEVTPVRTPALSAINTELSRETDIAESLLALAQSPGYHKPLTYSPQTTNLPSRFVNRIHDFGRVLSYSENGRIGHARSASWTAPQNGAHQVTYNSGPMTDSSVVYNNQQTAQVHNYVGVQPAPVYVPAPVTAISSIIEPPSPVPKAEPMDISMSEEPAVKQEPVQEIPAEETPRKATGRRRSKTAPPPPITTFEPARTRVPGDYLNSYDSDCIKCTCMDCKEEFIHNDRWYVPRSCRRCERHSKIYGLVWPKTVRKKGDTEDQIEDHRMIQRYVTASEHRKEQKRLAEQQASLSSQQPPAKKGKR</sequence>
<evidence type="ECO:0000256" key="1">
    <source>
        <dbReference type="ARBA" id="ARBA00001984"/>
    </source>
</evidence>
<evidence type="ECO:0000256" key="6">
    <source>
        <dbReference type="ARBA" id="ARBA00022454"/>
    </source>
</evidence>
<dbReference type="Pfam" id="PF00856">
    <property type="entry name" value="SET"/>
    <property type="match status" value="1"/>
</dbReference>
<feature type="region of interest" description="Disordered" evidence="15">
    <location>
        <begin position="624"/>
        <end position="652"/>
    </location>
</feature>
<evidence type="ECO:0000256" key="11">
    <source>
        <dbReference type="ARBA" id="ARBA00023242"/>
    </source>
</evidence>
<dbReference type="CDD" id="cd10524">
    <property type="entry name" value="SET_Suv4-20-like"/>
    <property type="match status" value="1"/>
</dbReference>
<feature type="region of interest" description="Disordered" evidence="15">
    <location>
        <begin position="253"/>
        <end position="316"/>
    </location>
</feature>
<evidence type="ECO:0000256" key="13">
    <source>
        <dbReference type="ARBA" id="ARBA00030653"/>
    </source>
</evidence>
<dbReference type="InterPro" id="IPR046341">
    <property type="entry name" value="SET_dom_sf"/>
</dbReference>
<evidence type="ECO:0000256" key="12">
    <source>
        <dbReference type="ARBA" id="ARBA00024057"/>
    </source>
</evidence>
<keyword evidence="6" id="KW-0158">Chromosome</keyword>
<feature type="compositionally biased region" description="Basic and acidic residues" evidence="15">
    <location>
        <begin position="624"/>
        <end position="634"/>
    </location>
</feature>
<evidence type="ECO:0000256" key="14">
    <source>
        <dbReference type="ARBA" id="ARBA00048081"/>
    </source>
</evidence>
<protein>
    <recommendedName>
        <fullName evidence="5">Histone-lysine N-methyltransferase SET9</fullName>
        <ecNumber evidence="12">2.1.1.372</ecNumber>
    </recommendedName>
    <alternativeName>
        <fullName evidence="4">Histone-lysine N-methyltransferase set9</fullName>
    </alternativeName>
    <alternativeName>
        <fullName evidence="13">SET domain protein 9</fullName>
    </alternativeName>
</protein>
<dbReference type="SMART" id="SM00317">
    <property type="entry name" value="SET"/>
    <property type="match status" value="1"/>
</dbReference>
<comment type="catalytic activity">
    <reaction evidence="14">
        <text>L-lysyl(20)-[histone H4] + 3 S-adenosyl-L-methionine = N(6),N(6),N(6)-trimethyl-L-lysyl(20)-[histone H4] + 3 S-adenosyl-L-homocysteine + 3 H(+)</text>
        <dbReference type="Rhea" id="RHEA:64456"/>
        <dbReference type="Rhea" id="RHEA-COMP:15554"/>
        <dbReference type="Rhea" id="RHEA-COMP:15998"/>
        <dbReference type="ChEBI" id="CHEBI:15378"/>
        <dbReference type="ChEBI" id="CHEBI:29969"/>
        <dbReference type="ChEBI" id="CHEBI:57856"/>
        <dbReference type="ChEBI" id="CHEBI:59789"/>
        <dbReference type="ChEBI" id="CHEBI:61961"/>
        <dbReference type="EC" id="2.1.1.372"/>
    </reaction>
</comment>
<comment type="subcellular location">
    <subcellularLocation>
        <location evidence="3">Chromosome</location>
    </subcellularLocation>
    <subcellularLocation>
        <location evidence="2">Nucleus</location>
    </subcellularLocation>
</comment>
<gene>
    <name evidence="17" type="ORF">PCON_07278</name>
</gene>
<evidence type="ECO:0000256" key="8">
    <source>
        <dbReference type="ARBA" id="ARBA00022679"/>
    </source>
</evidence>
<evidence type="ECO:0000256" key="3">
    <source>
        <dbReference type="ARBA" id="ARBA00004286"/>
    </source>
</evidence>
<evidence type="ECO:0000256" key="15">
    <source>
        <dbReference type="SAM" id="MobiDB-lite"/>
    </source>
</evidence>
<evidence type="ECO:0000256" key="5">
    <source>
        <dbReference type="ARBA" id="ARBA00015413"/>
    </source>
</evidence>
<dbReference type="Proteomes" id="UP000018144">
    <property type="component" value="Unassembled WGS sequence"/>
</dbReference>
<dbReference type="GO" id="GO:0140943">
    <property type="term" value="F:histone H4K20 trimethyltransferase activity"/>
    <property type="evidence" value="ECO:0007669"/>
    <property type="project" value="UniProtKB-EC"/>
</dbReference>
<evidence type="ECO:0000256" key="4">
    <source>
        <dbReference type="ARBA" id="ARBA00014232"/>
    </source>
</evidence>
<accession>U4KZP2</accession>
<dbReference type="PANTHER" id="PTHR12977:SF4">
    <property type="entry name" value="HISTONE-LYSINE N-METHYLTRANSFERASE KMT5B"/>
    <property type="match status" value="1"/>
</dbReference>
<evidence type="ECO:0000313" key="18">
    <source>
        <dbReference type="Proteomes" id="UP000018144"/>
    </source>
</evidence>
<dbReference type="GO" id="GO:0005694">
    <property type="term" value="C:chromosome"/>
    <property type="evidence" value="ECO:0007669"/>
    <property type="project" value="UniProtKB-SubCell"/>
</dbReference>
<dbReference type="EMBL" id="HF935363">
    <property type="protein sequence ID" value="CCX07689.1"/>
    <property type="molecule type" value="Genomic_DNA"/>
</dbReference>
<evidence type="ECO:0000313" key="17">
    <source>
        <dbReference type="EMBL" id="CCX07689.1"/>
    </source>
</evidence>
<evidence type="ECO:0000256" key="7">
    <source>
        <dbReference type="ARBA" id="ARBA00022603"/>
    </source>
</evidence>
<keyword evidence="9" id="KW-0949">S-adenosyl-L-methionine</keyword>
<keyword evidence="8 17" id="KW-0808">Transferase</keyword>
<evidence type="ECO:0000256" key="10">
    <source>
        <dbReference type="ARBA" id="ARBA00022853"/>
    </source>
</evidence>
<dbReference type="PROSITE" id="PS51567">
    <property type="entry name" value="SAM_MT43_SUVAR420_1"/>
    <property type="match status" value="1"/>
</dbReference>
<feature type="domain" description="SET" evidence="16">
    <location>
        <begin position="112"/>
        <end position="226"/>
    </location>
</feature>
<feature type="region of interest" description="Disordered" evidence="15">
    <location>
        <begin position="501"/>
        <end position="546"/>
    </location>
</feature>
<keyword evidence="10" id="KW-0156">Chromatin regulator</keyword>
<dbReference type="Gene3D" id="1.10.10.1700">
    <property type="entry name" value="Histone-lysine N-methyltransferase"/>
    <property type="match status" value="1"/>
</dbReference>
<dbReference type="STRING" id="1076935.U4KZP2"/>
<dbReference type="Gene3D" id="2.170.270.10">
    <property type="entry name" value="SET domain"/>
    <property type="match status" value="1"/>
</dbReference>
<feature type="compositionally biased region" description="Low complexity" evidence="15">
    <location>
        <begin position="635"/>
        <end position="652"/>
    </location>
</feature>
<dbReference type="GO" id="GO:0032259">
    <property type="term" value="P:methylation"/>
    <property type="evidence" value="ECO:0007669"/>
    <property type="project" value="UniProtKB-KW"/>
</dbReference>
<evidence type="ECO:0000256" key="9">
    <source>
        <dbReference type="ARBA" id="ARBA00022691"/>
    </source>
</evidence>
<dbReference type="InterPro" id="IPR041938">
    <property type="entry name" value="Hist-Lys_N-MTase_N"/>
</dbReference>
<name>U4KZP2_PYROM</name>
<reference evidence="17 18" key="1">
    <citation type="journal article" date="2013" name="PLoS Genet.">
        <title>The genome and development-dependent transcriptomes of Pyronema confluens: a window into fungal evolution.</title>
        <authorList>
            <person name="Traeger S."/>
            <person name="Altegoer F."/>
            <person name="Freitag M."/>
            <person name="Gabaldon T."/>
            <person name="Kempken F."/>
            <person name="Kumar A."/>
            <person name="Marcet-Houben M."/>
            <person name="Poggeler S."/>
            <person name="Stajich J.E."/>
            <person name="Nowrousian M."/>
        </authorList>
    </citation>
    <scope>NUCLEOTIDE SEQUENCE [LARGE SCALE GENOMIC DNA]</scope>
    <source>
        <strain evidence="18">CBS 100304</strain>
        <tissue evidence="17">Vegetative mycelium</tissue>
    </source>
</reference>
<dbReference type="SUPFAM" id="SSF82199">
    <property type="entry name" value="SET domain"/>
    <property type="match status" value="1"/>
</dbReference>
<dbReference type="AlphaFoldDB" id="U4KZP2"/>
<dbReference type="InterPro" id="IPR039977">
    <property type="entry name" value="Suv4-20/Set9"/>
</dbReference>
<keyword evidence="18" id="KW-1185">Reference proteome</keyword>
<dbReference type="EC" id="2.1.1.372" evidence="12"/>
<dbReference type="OrthoDB" id="6627536at2759"/>
<keyword evidence="7 17" id="KW-0489">Methyltransferase</keyword>
<organism evidence="17 18">
    <name type="scientific">Pyronema omphalodes (strain CBS 100304)</name>
    <name type="common">Pyronema confluens</name>
    <dbReference type="NCBI Taxonomy" id="1076935"/>
    <lineage>
        <taxon>Eukaryota</taxon>
        <taxon>Fungi</taxon>
        <taxon>Dikarya</taxon>
        <taxon>Ascomycota</taxon>
        <taxon>Pezizomycotina</taxon>
        <taxon>Pezizomycetes</taxon>
        <taxon>Pezizales</taxon>
        <taxon>Pyronemataceae</taxon>
        <taxon>Pyronema</taxon>
    </lineage>
</organism>
<proteinExistence type="predicted"/>